<dbReference type="HAMAP" id="MF_01366">
    <property type="entry name" value="Ribosomal_uL13"/>
    <property type="match status" value="1"/>
</dbReference>
<evidence type="ECO:0000313" key="5">
    <source>
        <dbReference type="Proteomes" id="UP000078200"/>
    </source>
</evidence>
<keyword evidence="3" id="KW-0687">Ribonucleoprotein</keyword>
<dbReference type="GO" id="GO:0017148">
    <property type="term" value="P:negative regulation of translation"/>
    <property type="evidence" value="ECO:0007669"/>
    <property type="project" value="TreeGrafter"/>
</dbReference>
<name>A0A1A9VK46_GLOAU</name>
<dbReference type="EnsemblMetazoa" id="GAUT039637-RA">
    <property type="protein sequence ID" value="GAUT039637-PA"/>
    <property type="gene ID" value="GAUT039637"/>
</dbReference>
<dbReference type="VEuPathDB" id="VectorBase:GAUT039637"/>
<evidence type="ECO:0000313" key="4">
    <source>
        <dbReference type="EnsemblMetazoa" id="GAUT039637-PA"/>
    </source>
</evidence>
<dbReference type="InterPro" id="IPR005822">
    <property type="entry name" value="Ribosomal_uL13"/>
</dbReference>
<dbReference type="InterPro" id="IPR036899">
    <property type="entry name" value="Ribosomal_uL13_sf"/>
</dbReference>
<evidence type="ECO:0000256" key="3">
    <source>
        <dbReference type="ARBA" id="ARBA00023274"/>
    </source>
</evidence>
<dbReference type="STRING" id="7395.A0A1A9VK46"/>
<keyword evidence="5" id="KW-1185">Reference proteome</keyword>
<keyword evidence="2" id="KW-0689">Ribosomal protein</keyword>
<protein>
    <recommendedName>
        <fullName evidence="6">50S ribosomal protein L13</fullName>
    </recommendedName>
</protein>
<dbReference type="InterPro" id="IPR005823">
    <property type="entry name" value="Ribosomal_uL13_bac-type"/>
</dbReference>
<dbReference type="AlphaFoldDB" id="A0A1A9VK46"/>
<dbReference type="Proteomes" id="UP000078200">
    <property type="component" value="Unassembled WGS sequence"/>
</dbReference>
<organism evidence="4 5">
    <name type="scientific">Glossina austeni</name>
    <name type="common">Savannah tsetse fly</name>
    <dbReference type="NCBI Taxonomy" id="7395"/>
    <lineage>
        <taxon>Eukaryota</taxon>
        <taxon>Metazoa</taxon>
        <taxon>Ecdysozoa</taxon>
        <taxon>Arthropoda</taxon>
        <taxon>Hexapoda</taxon>
        <taxon>Insecta</taxon>
        <taxon>Pterygota</taxon>
        <taxon>Neoptera</taxon>
        <taxon>Endopterygota</taxon>
        <taxon>Diptera</taxon>
        <taxon>Brachycera</taxon>
        <taxon>Muscomorpha</taxon>
        <taxon>Hippoboscoidea</taxon>
        <taxon>Glossinidae</taxon>
        <taxon>Glossina</taxon>
    </lineage>
</organism>
<proteinExistence type="inferred from homology"/>
<evidence type="ECO:0000256" key="2">
    <source>
        <dbReference type="ARBA" id="ARBA00022980"/>
    </source>
</evidence>
<dbReference type="PANTHER" id="PTHR11545">
    <property type="entry name" value="RIBOSOMAL PROTEIN L13"/>
    <property type="match status" value="1"/>
</dbReference>
<dbReference type="NCBIfam" id="TIGR01066">
    <property type="entry name" value="rplM_bact"/>
    <property type="match status" value="1"/>
</dbReference>
<dbReference type="GO" id="GO:0006412">
    <property type="term" value="P:translation"/>
    <property type="evidence" value="ECO:0007669"/>
    <property type="project" value="InterPro"/>
</dbReference>
<accession>A0A1A9VK46</accession>
<dbReference type="Gene3D" id="3.90.1180.10">
    <property type="entry name" value="Ribosomal protein L13"/>
    <property type="match status" value="1"/>
</dbReference>
<reference evidence="4" key="1">
    <citation type="submission" date="2020-05" db="UniProtKB">
        <authorList>
            <consortium name="EnsemblMetazoa"/>
        </authorList>
    </citation>
    <scope>IDENTIFICATION</scope>
    <source>
        <strain evidence="4">TTRI</strain>
    </source>
</reference>
<dbReference type="SUPFAM" id="SSF52161">
    <property type="entry name" value="Ribosomal protein L13"/>
    <property type="match status" value="1"/>
</dbReference>
<dbReference type="Pfam" id="PF00572">
    <property type="entry name" value="Ribosomal_L13"/>
    <property type="match status" value="1"/>
</dbReference>
<evidence type="ECO:0008006" key="6">
    <source>
        <dbReference type="Google" id="ProtNLM"/>
    </source>
</evidence>
<dbReference type="GO" id="GO:0022625">
    <property type="term" value="C:cytosolic large ribosomal subunit"/>
    <property type="evidence" value="ECO:0007669"/>
    <property type="project" value="TreeGrafter"/>
</dbReference>
<dbReference type="PANTHER" id="PTHR11545:SF2">
    <property type="entry name" value="LARGE RIBOSOMAL SUBUNIT PROTEIN UL13M"/>
    <property type="match status" value="1"/>
</dbReference>
<dbReference type="CDD" id="cd00392">
    <property type="entry name" value="Ribosomal_L13"/>
    <property type="match status" value="1"/>
</dbReference>
<sequence length="192" mass="21929">MHLQCPKASTLSDIEDENFAFANKTSALVTSPREKRFFIADKCSKETQKQIDKKWFVIDAEGLVVGRLAAFVAALLRGKHKPEYTPHMDCGDNVIIINAEKVHFTGKKLKDKIYYKHTGYSGGLKKTTPDNILNGKFPERVIKMAVKRMLDDGPMARRRFENLYVYSGSEHKHQGQQPEKIDFASLNRKNKK</sequence>
<dbReference type="GO" id="GO:0003729">
    <property type="term" value="F:mRNA binding"/>
    <property type="evidence" value="ECO:0007669"/>
    <property type="project" value="TreeGrafter"/>
</dbReference>
<dbReference type="GO" id="GO:0003735">
    <property type="term" value="F:structural constituent of ribosome"/>
    <property type="evidence" value="ECO:0007669"/>
    <property type="project" value="InterPro"/>
</dbReference>
<comment type="similarity">
    <text evidence="1">Belongs to the universal ribosomal protein uL13 family.</text>
</comment>
<evidence type="ECO:0000256" key="1">
    <source>
        <dbReference type="ARBA" id="ARBA00006227"/>
    </source>
</evidence>